<dbReference type="SMART" id="SM01126">
    <property type="entry name" value="DDE_Tnp_IS1595"/>
    <property type="match status" value="1"/>
</dbReference>
<reference evidence="2 3" key="1">
    <citation type="journal article" date="2014" name="Genome Announc.">
        <title>Complete Genome Sequence of Hyphomicrobium nitrativorans Strain NL23, a Denitrifying Bacterium Isolated from Biofilm of a Methanol-Fed Denitrification System Treating Seawater at the Montreal Biodome.</title>
        <authorList>
            <person name="Martineau C."/>
            <person name="Villeneuve C."/>
            <person name="Mauffrey F."/>
            <person name="Villemur R."/>
        </authorList>
    </citation>
    <scope>NUCLEOTIDE SEQUENCE [LARGE SCALE GENOMIC DNA]</scope>
    <source>
        <strain evidence="2">NL23</strain>
    </source>
</reference>
<dbReference type="PANTHER" id="PTHR47163:SF2">
    <property type="entry name" value="SI:DKEY-17M8.2"/>
    <property type="match status" value="1"/>
</dbReference>
<gene>
    <name evidence="2" type="ORF">W911_02855</name>
</gene>
<name>V5SC92_9HYPH</name>
<protein>
    <submittedName>
        <fullName evidence="2">Transposase ISSpo3</fullName>
    </submittedName>
</protein>
<keyword evidence="3" id="KW-1185">Reference proteome</keyword>
<dbReference type="Pfam" id="PF12762">
    <property type="entry name" value="DDE_Tnp_IS1595"/>
    <property type="match status" value="1"/>
</dbReference>
<accession>V5SC92</accession>
<dbReference type="EMBL" id="CP006912">
    <property type="protein sequence ID" value="AHB47589.1"/>
    <property type="molecule type" value="Genomic_DNA"/>
</dbReference>
<dbReference type="KEGG" id="hni:W911_02855"/>
<dbReference type="RefSeq" id="WP_023785994.1">
    <property type="nucleotide sequence ID" value="NC_022997.1"/>
</dbReference>
<dbReference type="STRING" id="1029756.W911_02855"/>
<dbReference type="InterPro" id="IPR024445">
    <property type="entry name" value="Tnp_ISXO2-like"/>
</dbReference>
<dbReference type="HOGENOM" id="CLU_044348_1_2_5"/>
<evidence type="ECO:0000259" key="1">
    <source>
        <dbReference type="SMART" id="SM01126"/>
    </source>
</evidence>
<evidence type="ECO:0000313" key="3">
    <source>
        <dbReference type="Proteomes" id="UP000018542"/>
    </source>
</evidence>
<dbReference type="InterPro" id="IPR053164">
    <property type="entry name" value="IS1016-like_transposase"/>
</dbReference>
<dbReference type="NCBIfam" id="NF033547">
    <property type="entry name" value="transpos_IS1595"/>
    <property type="match status" value="1"/>
</dbReference>
<evidence type="ECO:0000313" key="2">
    <source>
        <dbReference type="EMBL" id="AHB47589.1"/>
    </source>
</evidence>
<dbReference type="AlphaFoldDB" id="V5SC92"/>
<dbReference type="PATRIC" id="fig|1029756.8.peg.602"/>
<dbReference type="Proteomes" id="UP000018542">
    <property type="component" value="Chromosome"/>
</dbReference>
<sequence length="287" mass="32992">MAKPITIIEFMKMFPDDDACLEHLFHARFGMDHQCSRCGETGKWKKLSKQPAYTCQCGNHVHPMVGTPFHKSHTPLQKWFYAMYLFTTTRHGVPAKELQRQLSVNYKTAWRMGHEIRKYLAAVDGDTPLSGHVEADETYLGGREKARKGQSRLTNKAIVVGMVERNGDVITRVVPDTSRNSLEVTVTENVLPGSRISTDEHKGYSDLNKCGFQHETVHHKSKEYVRGDVHTNTIEGFWAMIKRSIRGTHIHVSKDHLPKYLGEFEFRWNLRHHPEVMFPLLLKRLGS</sequence>
<organism evidence="2 3">
    <name type="scientific">Hyphomicrobium nitrativorans NL23</name>
    <dbReference type="NCBI Taxonomy" id="1029756"/>
    <lineage>
        <taxon>Bacteria</taxon>
        <taxon>Pseudomonadati</taxon>
        <taxon>Pseudomonadota</taxon>
        <taxon>Alphaproteobacteria</taxon>
        <taxon>Hyphomicrobiales</taxon>
        <taxon>Hyphomicrobiaceae</taxon>
        <taxon>Hyphomicrobium</taxon>
    </lineage>
</organism>
<feature type="domain" description="ISXO2-like transposase" evidence="1">
    <location>
        <begin position="128"/>
        <end position="269"/>
    </location>
</feature>
<dbReference type="OrthoDB" id="271821at2"/>
<proteinExistence type="predicted"/>
<dbReference type="PANTHER" id="PTHR47163">
    <property type="entry name" value="DDE_TNP_IS1595 DOMAIN-CONTAINING PROTEIN"/>
    <property type="match status" value="1"/>
</dbReference>